<reference evidence="10 11" key="1">
    <citation type="submission" date="2016-06" db="EMBL/GenBank/DDBJ databases">
        <title>Genome sequence of endosymbiont of Candidatus Endolucinida thiodiazotropha.</title>
        <authorList>
            <person name="Poehlein A."/>
            <person name="Koenig S."/>
            <person name="Heiden S.E."/>
            <person name="Thuermer A."/>
            <person name="Voget S."/>
            <person name="Daniel R."/>
            <person name="Markert S."/>
            <person name="Gros O."/>
            <person name="Schweder T."/>
        </authorList>
    </citation>
    <scope>NUCLEOTIDE SEQUENCE [LARGE SCALE GENOMIC DNA]</scope>
    <source>
        <strain evidence="10 11">COS</strain>
    </source>
</reference>
<dbReference type="OrthoDB" id="6192129at2"/>
<evidence type="ECO:0000256" key="7">
    <source>
        <dbReference type="ARBA" id="ARBA00023239"/>
    </source>
</evidence>
<comment type="caution">
    <text evidence="10">The sequence shown here is derived from an EMBL/GenBank/DDBJ whole genome shotgun (WGS) entry which is preliminary data.</text>
</comment>
<feature type="compositionally biased region" description="Polar residues" evidence="9">
    <location>
        <begin position="204"/>
        <end position="220"/>
    </location>
</feature>
<dbReference type="EC" id="3.4.-.-" evidence="8"/>
<keyword evidence="5" id="KW-0190">Covalent protein-DNA linkage</keyword>
<dbReference type="InterPro" id="IPR036590">
    <property type="entry name" value="SRAP-like"/>
</dbReference>
<feature type="region of interest" description="Disordered" evidence="9">
    <location>
        <begin position="201"/>
        <end position="220"/>
    </location>
</feature>
<evidence type="ECO:0000256" key="9">
    <source>
        <dbReference type="SAM" id="MobiDB-lite"/>
    </source>
</evidence>
<dbReference type="SUPFAM" id="SSF143081">
    <property type="entry name" value="BB1717-like"/>
    <property type="match status" value="1"/>
</dbReference>
<dbReference type="EMBL" id="MARB01000004">
    <property type="protein sequence ID" value="ODJ88889.1"/>
    <property type="molecule type" value="Genomic_DNA"/>
</dbReference>
<evidence type="ECO:0000256" key="8">
    <source>
        <dbReference type="RuleBase" id="RU364100"/>
    </source>
</evidence>
<comment type="similarity">
    <text evidence="1 8">Belongs to the SOS response-associated peptidase family.</text>
</comment>
<evidence type="ECO:0000313" key="11">
    <source>
        <dbReference type="Proteomes" id="UP000094769"/>
    </source>
</evidence>
<accession>A0A7Z0VNJ5</accession>
<evidence type="ECO:0000313" key="10">
    <source>
        <dbReference type="EMBL" id="ODJ88889.1"/>
    </source>
</evidence>
<dbReference type="GO" id="GO:0006508">
    <property type="term" value="P:proteolysis"/>
    <property type="evidence" value="ECO:0007669"/>
    <property type="project" value="UniProtKB-KW"/>
</dbReference>
<evidence type="ECO:0000256" key="4">
    <source>
        <dbReference type="ARBA" id="ARBA00022801"/>
    </source>
</evidence>
<dbReference type="Pfam" id="PF02586">
    <property type="entry name" value="SRAP"/>
    <property type="match status" value="1"/>
</dbReference>
<gene>
    <name evidence="10" type="primary">yedK</name>
    <name evidence="10" type="ORF">CODIS_09840</name>
</gene>
<evidence type="ECO:0000256" key="5">
    <source>
        <dbReference type="ARBA" id="ARBA00023124"/>
    </source>
</evidence>
<keyword evidence="11" id="KW-1185">Reference proteome</keyword>
<dbReference type="AlphaFoldDB" id="A0A7Z0VNJ5"/>
<organism evidence="10 11">
    <name type="scientific">Candidatus Thiodiazotropha endolucinida</name>
    <dbReference type="NCBI Taxonomy" id="1655433"/>
    <lineage>
        <taxon>Bacteria</taxon>
        <taxon>Pseudomonadati</taxon>
        <taxon>Pseudomonadota</taxon>
        <taxon>Gammaproteobacteria</taxon>
        <taxon>Chromatiales</taxon>
        <taxon>Sedimenticolaceae</taxon>
        <taxon>Candidatus Thiodiazotropha</taxon>
    </lineage>
</organism>
<name>A0A7Z0VNJ5_9GAMM</name>
<protein>
    <recommendedName>
        <fullName evidence="8">Abasic site processing protein</fullName>
        <ecNumber evidence="8">3.4.-.-</ecNumber>
    </recommendedName>
</protein>
<proteinExistence type="inferred from homology"/>
<dbReference type="Proteomes" id="UP000094769">
    <property type="component" value="Unassembled WGS sequence"/>
</dbReference>
<dbReference type="PANTHER" id="PTHR13604">
    <property type="entry name" value="DC12-RELATED"/>
    <property type="match status" value="1"/>
</dbReference>
<keyword evidence="6" id="KW-0238">DNA-binding</keyword>
<keyword evidence="3" id="KW-0227">DNA damage</keyword>
<sequence length="220" mass="24841">MCGRFYLDVAAEEMIEYFGLSSAPQITPHYNIAPSQQIAAIKSKGNIRELVKLHWGLIPSWAKDKKFAYRTINARAETIDSKPSYRTAFKHRRCLIPASGYFEWKATDQGKQPYCITSDNGKPFAFAGLYEHWESSQGEKIDSCTIVVTEAKGDIATIHDRMPVILSPDNYDAWLNKETKDLEILKPLLLSHESDNLHLFPVSRNVNSPGNNSPDNVKPI</sequence>
<evidence type="ECO:0000256" key="1">
    <source>
        <dbReference type="ARBA" id="ARBA00008136"/>
    </source>
</evidence>
<dbReference type="InterPro" id="IPR003738">
    <property type="entry name" value="SRAP"/>
</dbReference>
<evidence type="ECO:0000256" key="3">
    <source>
        <dbReference type="ARBA" id="ARBA00022763"/>
    </source>
</evidence>
<dbReference type="Gene3D" id="3.90.1680.10">
    <property type="entry name" value="SOS response associated peptidase-like"/>
    <property type="match status" value="1"/>
</dbReference>
<keyword evidence="2 8" id="KW-0645">Protease</keyword>
<dbReference type="GO" id="GO:0003697">
    <property type="term" value="F:single-stranded DNA binding"/>
    <property type="evidence" value="ECO:0007669"/>
    <property type="project" value="InterPro"/>
</dbReference>
<keyword evidence="4 8" id="KW-0378">Hydrolase</keyword>
<dbReference type="GO" id="GO:0016829">
    <property type="term" value="F:lyase activity"/>
    <property type="evidence" value="ECO:0007669"/>
    <property type="project" value="UniProtKB-KW"/>
</dbReference>
<dbReference type="PANTHER" id="PTHR13604:SF0">
    <property type="entry name" value="ABASIC SITE PROCESSING PROTEIN HMCES"/>
    <property type="match status" value="1"/>
</dbReference>
<evidence type="ECO:0000256" key="6">
    <source>
        <dbReference type="ARBA" id="ARBA00023125"/>
    </source>
</evidence>
<dbReference type="RefSeq" id="WP_069121735.1">
    <property type="nucleotide sequence ID" value="NZ_MARB01000004.1"/>
</dbReference>
<dbReference type="GO" id="GO:0008233">
    <property type="term" value="F:peptidase activity"/>
    <property type="evidence" value="ECO:0007669"/>
    <property type="project" value="UniProtKB-KW"/>
</dbReference>
<keyword evidence="7" id="KW-0456">Lyase</keyword>
<evidence type="ECO:0000256" key="2">
    <source>
        <dbReference type="ARBA" id="ARBA00022670"/>
    </source>
</evidence>
<dbReference type="GO" id="GO:0106300">
    <property type="term" value="P:protein-DNA covalent cross-linking repair"/>
    <property type="evidence" value="ECO:0007669"/>
    <property type="project" value="InterPro"/>
</dbReference>